<dbReference type="InterPro" id="IPR029481">
    <property type="entry name" value="ABC_trans_N"/>
</dbReference>
<feature type="transmembrane region" description="Helical" evidence="10">
    <location>
        <begin position="1260"/>
        <end position="1291"/>
    </location>
</feature>
<dbReference type="CDD" id="cd03233">
    <property type="entry name" value="ABCG_PDR_domain1"/>
    <property type="match status" value="1"/>
</dbReference>
<dbReference type="Pfam" id="PF01061">
    <property type="entry name" value="ABC2_membrane"/>
    <property type="match status" value="2"/>
</dbReference>
<dbReference type="InterPro" id="IPR034003">
    <property type="entry name" value="ABCG_PDR_2"/>
</dbReference>
<evidence type="ECO:0000256" key="10">
    <source>
        <dbReference type="SAM" id="Phobius"/>
    </source>
</evidence>
<comment type="subcellular location">
    <subcellularLocation>
        <location evidence="1">Membrane</location>
        <topology evidence="1">Multi-pass membrane protein</topology>
    </subcellularLocation>
</comment>
<accession>A0A8J5UIV9</accession>
<feature type="domain" description="ABC transporter" evidence="11">
    <location>
        <begin position="846"/>
        <end position="1096"/>
    </location>
</feature>
<feature type="transmembrane region" description="Helical" evidence="10">
    <location>
        <begin position="506"/>
        <end position="528"/>
    </location>
</feature>
<evidence type="ECO:0000256" key="5">
    <source>
        <dbReference type="ARBA" id="ARBA00022741"/>
    </source>
</evidence>
<keyword evidence="5" id="KW-0547">Nucleotide-binding</keyword>
<evidence type="ECO:0000256" key="3">
    <source>
        <dbReference type="ARBA" id="ARBA00022692"/>
    </source>
</evidence>
<protein>
    <recommendedName>
        <fullName evidence="11">ABC transporter domain-containing protein</fullName>
    </recommendedName>
</protein>
<gene>
    <name evidence="12" type="ORF">J8A68_005945</name>
</gene>
<feature type="domain" description="ABC transporter" evidence="11">
    <location>
        <begin position="146"/>
        <end position="397"/>
    </location>
</feature>
<comment type="caution">
    <text evidence="12">The sequence shown here is derived from an EMBL/GenBank/DDBJ whole genome shotgun (WGS) entry which is preliminary data.</text>
</comment>
<evidence type="ECO:0000259" key="11">
    <source>
        <dbReference type="PROSITE" id="PS50893"/>
    </source>
</evidence>
<evidence type="ECO:0000256" key="9">
    <source>
        <dbReference type="SAM" id="MobiDB-lite"/>
    </source>
</evidence>
<dbReference type="FunFam" id="3.40.50.300:FF:000054">
    <property type="entry name" value="ABC multidrug transporter atrF"/>
    <property type="match status" value="1"/>
</dbReference>
<dbReference type="EMBL" id="JAGSYN010000277">
    <property type="protein sequence ID" value="KAG7660526.1"/>
    <property type="molecule type" value="Genomic_DNA"/>
</dbReference>
<sequence>MSEKNNSNSQSEPDTMFNGSNEDYQGFTEGTSNYIKDLARTFSNESKNPEEQDSLNLERCLTSMSDVPGINPYTESIEHTQLDPESPEFNAKFWVKNIRKLYDSDPEYFRHSKLGVAYRNLRAYGIANDVDYQPTVTNYFWKHLAAAARHFRKEDGSRYFDILKPMDAIMRPGDLTVVLGRPGAGCSTLLKALAVNTYGFHLDKQSKISYDGLTQNDIKQHYRGDVIYSAETDVHFPMLTVNETLKFAARLSTPQNRGVGIDRESYVNHITSVYMATYGLLIARNTKVGNAFIQGCSGGERKRVSIAEVSLSGANLQCWDNATRGLDAATALEFIRALKTSSTILEATPIVSLYQCSQDAYDLFDNVLVLYEGYQIFFGSAEKAKQYFIDMGWKCPQRQTTADFLTSLTNPAEREPLPGYENKVPRTAKDFESYWKNSPEYTSLIKEIDEYFQECERLNTKKIYHEDHSAKQSKNLSANSPYTVSFPMQVRYILGRNWLRQKGNPSIPIVSIFAQLIMGLIISSVFYNQPPTTESFYYRGAALFFAVLFNALGSLLEILALFEARQIVEKHKKYALYRPAADAVASIISELPVKFLMSMSFNFVFYFMVNFRREPGRFFFYWFTCMWCMLVMSMLFRCIGSVFTSLPSAMTPASVVLLALIIYTGFVIPVPKMLGWSKWISYINPTYYVFESLMANEFHGRDFTCGVFIPTGPGYQDLSNENRVCSVVGGEPGSLIVSGTKYLQLAYDYHNSHRWRNIGIVIGYTLTLTLAYILLTEINKGAMQKGELVLFLRSSLPTQRKRKQLIQSDIETKTPIQEKLTFKEEFESSSPTPPTPPPSDSMSNKLDSSEIFFWRNLTYEISIKKQPRTILDHIDGWVKPGLVTALMGATGAGKTTLLNCLSERLTVGVITDGKRMVNGHSLDSSFRRSIGYVQQADLHLPTTTVREALQFSAYLRQSKSVSKQEKDKYVDYVIDLLEMNPYADALVGVTGEGLNVEQRKRLSIGVELVAKPKLLLFLDEPTSGLDSQTAWSICKLLRKLADHGQAILCTIHQPSALLMKEFDRLLFLQMGGQTVYFGDLGENCQSLIDYFEKYGADPCPKDANPAEWMLQVVGAAPGSHAKQDYFEVWRNSTEYQEIQNTLDEMERELVKLPRIEDPEAHLKYAVPLWKQYLLVSHRAIISDWRSPNYIYSKFLSTTADALFNGFSFFKADRSLQGLQNQMFSVFMLFPALNIIVQQMLPHYIQQREIFEAREASSRTFSWLAFISGQITSEIPFQVLVGTASFFCWYYPVGFYENAISTDSANQRGVLMWMFLVSFYVYATTLGHLCISFNEIDQNAFILAHLLLAICLMFCGVLAGPDKLPRFWIFMYRCNPFTYLMQGVLGTGLADNEVVCADYELVEIQPPSGMSCEAFMGPFVSAAGGYVETEPVSGNCLYCSMSSTNEFLTRINAVFSERWRNWALVVCFIGVNIILAIVFYWLARVPKGSREKKKTITLKDEEE</sequence>
<reference evidence="12 13" key="1">
    <citation type="journal article" date="2021" name="DNA Res.">
        <title>Genome analysis of Candida subhashii reveals its hybrid nature and dual mitochondrial genome conformations.</title>
        <authorList>
            <person name="Mixao V."/>
            <person name="Hegedusova E."/>
            <person name="Saus E."/>
            <person name="Pryszcz L.P."/>
            <person name="Cillingova A."/>
            <person name="Nosek J."/>
            <person name="Gabaldon T."/>
        </authorList>
    </citation>
    <scope>NUCLEOTIDE SEQUENCE [LARGE SCALE GENOMIC DNA]</scope>
    <source>
        <strain evidence="12 13">CBS 10753</strain>
    </source>
</reference>
<dbReference type="CDD" id="cd03232">
    <property type="entry name" value="ABCG_PDR_domain2"/>
    <property type="match status" value="1"/>
</dbReference>
<evidence type="ECO:0000256" key="6">
    <source>
        <dbReference type="ARBA" id="ARBA00022840"/>
    </source>
</evidence>
<feature type="transmembrane region" description="Helical" evidence="10">
    <location>
        <begin position="540"/>
        <end position="562"/>
    </location>
</feature>
<feature type="transmembrane region" description="Helical" evidence="10">
    <location>
        <begin position="619"/>
        <end position="639"/>
    </location>
</feature>
<dbReference type="InterPro" id="IPR003439">
    <property type="entry name" value="ABC_transporter-like_ATP-bd"/>
</dbReference>
<name>A0A8J5UIV9_9ASCO</name>
<keyword evidence="2" id="KW-0813">Transport</keyword>
<evidence type="ECO:0000256" key="7">
    <source>
        <dbReference type="ARBA" id="ARBA00022989"/>
    </source>
</evidence>
<feature type="transmembrane region" description="Helical" evidence="10">
    <location>
        <begin position="1461"/>
        <end position="1482"/>
    </location>
</feature>
<dbReference type="Proteomes" id="UP000694255">
    <property type="component" value="Unassembled WGS sequence"/>
</dbReference>
<proteinExistence type="predicted"/>
<dbReference type="Pfam" id="PF06422">
    <property type="entry name" value="PDR_CDR"/>
    <property type="match status" value="1"/>
</dbReference>
<dbReference type="PANTHER" id="PTHR19241">
    <property type="entry name" value="ATP-BINDING CASSETTE TRANSPORTER"/>
    <property type="match status" value="1"/>
</dbReference>
<dbReference type="GO" id="GO:1990961">
    <property type="term" value="P:xenobiotic detoxification by transmembrane export across the plasma membrane"/>
    <property type="evidence" value="ECO:0007669"/>
    <property type="project" value="InterPro"/>
</dbReference>
<evidence type="ECO:0000256" key="2">
    <source>
        <dbReference type="ARBA" id="ARBA00022448"/>
    </source>
</evidence>
<dbReference type="GO" id="GO:0016887">
    <property type="term" value="F:ATP hydrolysis activity"/>
    <property type="evidence" value="ECO:0007669"/>
    <property type="project" value="InterPro"/>
</dbReference>
<dbReference type="SMART" id="SM00382">
    <property type="entry name" value="AAA"/>
    <property type="match status" value="2"/>
</dbReference>
<dbReference type="GO" id="GO:0005524">
    <property type="term" value="F:ATP binding"/>
    <property type="evidence" value="ECO:0007669"/>
    <property type="project" value="UniProtKB-KW"/>
</dbReference>
<feature type="transmembrane region" description="Helical" evidence="10">
    <location>
        <begin position="1311"/>
        <end position="1332"/>
    </location>
</feature>
<dbReference type="InterPro" id="IPR005285">
    <property type="entry name" value="Drug-R_PDR/CDR"/>
</dbReference>
<feature type="transmembrane region" description="Helical" evidence="10">
    <location>
        <begin position="755"/>
        <end position="775"/>
    </location>
</feature>
<feature type="transmembrane region" description="Helical" evidence="10">
    <location>
        <begin position="583"/>
        <end position="607"/>
    </location>
</feature>
<feature type="transmembrane region" description="Helical" evidence="10">
    <location>
        <begin position="651"/>
        <end position="670"/>
    </location>
</feature>
<keyword evidence="6" id="KW-0067">ATP-binding</keyword>
<keyword evidence="8 10" id="KW-0472">Membrane</keyword>
<evidence type="ECO:0000256" key="4">
    <source>
        <dbReference type="ARBA" id="ARBA00022737"/>
    </source>
</evidence>
<dbReference type="Pfam" id="PF14510">
    <property type="entry name" value="ABC_trans_N"/>
    <property type="match status" value="1"/>
</dbReference>
<dbReference type="GO" id="GO:0140359">
    <property type="term" value="F:ABC-type transporter activity"/>
    <property type="evidence" value="ECO:0007669"/>
    <property type="project" value="InterPro"/>
</dbReference>
<dbReference type="RefSeq" id="XP_049260759.1">
    <property type="nucleotide sequence ID" value="XM_049410066.1"/>
</dbReference>
<evidence type="ECO:0000313" key="12">
    <source>
        <dbReference type="EMBL" id="KAG7660526.1"/>
    </source>
</evidence>
<dbReference type="NCBIfam" id="TIGR00956">
    <property type="entry name" value="3a01205"/>
    <property type="match status" value="1"/>
</dbReference>
<organism evidence="12 13">
    <name type="scientific">[Candida] subhashii</name>
    <dbReference type="NCBI Taxonomy" id="561895"/>
    <lineage>
        <taxon>Eukaryota</taxon>
        <taxon>Fungi</taxon>
        <taxon>Dikarya</taxon>
        <taxon>Ascomycota</taxon>
        <taxon>Saccharomycotina</taxon>
        <taxon>Pichiomycetes</taxon>
        <taxon>Debaryomycetaceae</taxon>
        <taxon>Spathaspora</taxon>
    </lineage>
</organism>
<dbReference type="InterPro" id="IPR017871">
    <property type="entry name" value="ABC_transporter-like_CS"/>
</dbReference>
<keyword evidence="3 10" id="KW-0812">Transmembrane</keyword>
<feature type="region of interest" description="Disordered" evidence="9">
    <location>
        <begin position="821"/>
        <end position="844"/>
    </location>
</feature>
<dbReference type="PROSITE" id="PS00211">
    <property type="entry name" value="ABC_TRANSPORTER_1"/>
    <property type="match status" value="1"/>
</dbReference>
<dbReference type="InterPro" id="IPR003593">
    <property type="entry name" value="AAA+_ATPase"/>
</dbReference>
<keyword evidence="4" id="KW-0677">Repeat</keyword>
<keyword evidence="7 10" id="KW-1133">Transmembrane helix</keyword>
<evidence type="ECO:0000256" key="1">
    <source>
        <dbReference type="ARBA" id="ARBA00004141"/>
    </source>
</evidence>
<dbReference type="InterPro" id="IPR010929">
    <property type="entry name" value="PDR_CDR_ABC"/>
</dbReference>
<feature type="transmembrane region" description="Helical" evidence="10">
    <location>
        <begin position="1339"/>
        <end position="1359"/>
    </location>
</feature>
<evidence type="ECO:0000313" key="13">
    <source>
        <dbReference type="Proteomes" id="UP000694255"/>
    </source>
</evidence>
<dbReference type="OrthoDB" id="245989at2759"/>
<dbReference type="GeneID" id="73472745"/>
<dbReference type="Pfam" id="PF00005">
    <property type="entry name" value="ABC_tran"/>
    <property type="match status" value="2"/>
</dbReference>
<keyword evidence="13" id="KW-1185">Reference proteome</keyword>
<dbReference type="InterPro" id="IPR013525">
    <property type="entry name" value="ABC2_TM"/>
</dbReference>
<dbReference type="InterPro" id="IPR034001">
    <property type="entry name" value="ABCG_PDR_1"/>
</dbReference>
<evidence type="ECO:0000256" key="8">
    <source>
        <dbReference type="ARBA" id="ARBA00023136"/>
    </source>
</evidence>
<dbReference type="GO" id="GO:0016020">
    <property type="term" value="C:membrane"/>
    <property type="evidence" value="ECO:0007669"/>
    <property type="project" value="UniProtKB-SubCell"/>
</dbReference>
<dbReference type="PROSITE" id="PS50893">
    <property type="entry name" value="ABC_TRANSPORTER_2"/>
    <property type="match status" value="2"/>
</dbReference>
<feature type="region of interest" description="Disordered" evidence="9">
    <location>
        <begin position="1"/>
        <end position="30"/>
    </location>
</feature>